<dbReference type="STRING" id="1802362.A2806_03390"/>
<reference evidence="12 13" key="1">
    <citation type="journal article" date="2016" name="Nat. Commun.">
        <title>Thousands of microbial genomes shed light on interconnected biogeochemical processes in an aquifer system.</title>
        <authorList>
            <person name="Anantharaman K."/>
            <person name="Brown C.T."/>
            <person name="Hug L.A."/>
            <person name="Sharon I."/>
            <person name="Castelle C.J."/>
            <person name="Probst A.J."/>
            <person name="Thomas B.C."/>
            <person name="Singh A."/>
            <person name="Wilkins M.J."/>
            <person name="Karaoz U."/>
            <person name="Brodie E.L."/>
            <person name="Williams K.H."/>
            <person name="Hubbard S.S."/>
            <person name="Banfield J.F."/>
        </authorList>
    </citation>
    <scope>NUCLEOTIDE SEQUENCE [LARGE SCALE GENOMIC DNA]</scope>
</reference>
<dbReference type="NCBIfam" id="TIGR01462">
    <property type="entry name" value="greA"/>
    <property type="match status" value="1"/>
</dbReference>
<dbReference type="PANTHER" id="PTHR30437:SF4">
    <property type="entry name" value="TRANSCRIPTION ELONGATION FACTOR GREA"/>
    <property type="match status" value="1"/>
</dbReference>
<name>A0A1G2PHE1_9BACT</name>
<dbReference type="InterPro" id="IPR022691">
    <property type="entry name" value="Tscrpt_elong_fac_GreA/B_N"/>
</dbReference>
<dbReference type="InterPro" id="IPR018151">
    <property type="entry name" value="TF_GreA/GreB_CS"/>
</dbReference>
<dbReference type="HAMAP" id="MF_00105">
    <property type="entry name" value="GreA_GreB"/>
    <property type="match status" value="1"/>
</dbReference>
<comment type="function">
    <text evidence="6 8 9">Necessary for efficient RNA polymerase transcription elongation past template-encoded arresting sites. The arresting sites in DNA have the property of trapping a certain fraction of elongating RNA polymerases that pass through, resulting in locked ternary complexes. Cleavage of the nascent transcript by cleavage factors such as GreA or GreB allows the resumption of elongation from the new 3'terminus. GreA releases sequences of 2 to 3 nucleotides.</text>
</comment>
<proteinExistence type="inferred from homology"/>
<organism evidence="12 13">
    <name type="scientific">Candidatus Terrybacteria bacterium RIFCSPHIGHO2_01_FULL_48_17</name>
    <dbReference type="NCBI Taxonomy" id="1802362"/>
    <lineage>
        <taxon>Bacteria</taxon>
        <taxon>Candidatus Terryibacteriota</taxon>
    </lineage>
</organism>
<comment type="caution">
    <text evidence="12">The sequence shown here is derived from an EMBL/GenBank/DDBJ whole genome shotgun (WGS) entry which is preliminary data.</text>
</comment>
<dbReference type="InterPro" id="IPR036953">
    <property type="entry name" value="GreA/GreB_C_sf"/>
</dbReference>
<keyword evidence="8" id="KW-0175">Coiled coil</keyword>
<keyword evidence="5 8" id="KW-0804">Transcription</keyword>
<keyword evidence="12" id="KW-0251">Elongation factor</keyword>
<evidence type="ECO:0000256" key="6">
    <source>
        <dbReference type="ARBA" id="ARBA00024916"/>
    </source>
</evidence>
<evidence type="ECO:0000313" key="13">
    <source>
        <dbReference type="Proteomes" id="UP000177629"/>
    </source>
</evidence>
<keyword evidence="4 8" id="KW-0238">DNA-binding</keyword>
<dbReference type="GO" id="GO:0032784">
    <property type="term" value="P:regulation of DNA-templated transcription elongation"/>
    <property type="evidence" value="ECO:0007669"/>
    <property type="project" value="UniProtKB-UniRule"/>
</dbReference>
<dbReference type="InterPro" id="IPR006359">
    <property type="entry name" value="Tscrpt_elong_fac_GreA"/>
</dbReference>
<dbReference type="EMBL" id="MHSS01000015">
    <property type="protein sequence ID" value="OHA47693.1"/>
    <property type="molecule type" value="Genomic_DNA"/>
</dbReference>
<evidence type="ECO:0000313" key="12">
    <source>
        <dbReference type="EMBL" id="OHA47693.1"/>
    </source>
</evidence>
<dbReference type="Gene3D" id="3.10.50.30">
    <property type="entry name" value="Transcription elongation factor, GreA/GreB, C-terminal domain"/>
    <property type="match status" value="1"/>
</dbReference>
<dbReference type="PIRSF" id="PIRSF006092">
    <property type="entry name" value="GreA_GreB"/>
    <property type="match status" value="1"/>
</dbReference>
<accession>A0A1G2PHE1</accession>
<feature type="coiled-coil region" evidence="8">
    <location>
        <begin position="17"/>
        <end position="74"/>
    </location>
</feature>
<keyword evidence="3 8" id="KW-0805">Transcription regulation</keyword>
<evidence type="ECO:0000259" key="11">
    <source>
        <dbReference type="Pfam" id="PF03449"/>
    </source>
</evidence>
<evidence type="ECO:0000256" key="2">
    <source>
        <dbReference type="ARBA" id="ARBA00013729"/>
    </source>
</evidence>
<dbReference type="InterPro" id="IPR001437">
    <property type="entry name" value="Tscrpt_elong_fac_GreA/B_C"/>
</dbReference>
<comment type="similarity">
    <text evidence="1 8 9">Belongs to the GreA/GreB family.</text>
</comment>
<feature type="domain" description="Transcription elongation factor GreA/GreB C-terminal" evidence="10">
    <location>
        <begin position="88"/>
        <end position="161"/>
    </location>
</feature>
<evidence type="ECO:0000256" key="4">
    <source>
        <dbReference type="ARBA" id="ARBA00023125"/>
    </source>
</evidence>
<gene>
    <name evidence="8" type="primary">greA</name>
    <name evidence="12" type="ORF">A2806_03390</name>
</gene>
<dbReference type="InterPro" id="IPR023459">
    <property type="entry name" value="Tscrpt_elong_fac_GreA/B_fam"/>
</dbReference>
<dbReference type="AlphaFoldDB" id="A0A1G2PHE1"/>
<dbReference type="GO" id="GO:0003677">
    <property type="term" value="F:DNA binding"/>
    <property type="evidence" value="ECO:0007669"/>
    <property type="project" value="UniProtKB-UniRule"/>
</dbReference>
<dbReference type="NCBIfam" id="NF001263">
    <property type="entry name" value="PRK00226.1-4"/>
    <property type="match status" value="1"/>
</dbReference>
<dbReference type="InterPro" id="IPR036805">
    <property type="entry name" value="Tscrpt_elong_fac_GreA/B_N_sf"/>
</dbReference>
<dbReference type="Proteomes" id="UP000177629">
    <property type="component" value="Unassembled WGS sequence"/>
</dbReference>
<evidence type="ECO:0000256" key="3">
    <source>
        <dbReference type="ARBA" id="ARBA00023015"/>
    </source>
</evidence>
<dbReference type="Pfam" id="PF03449">
    <property type="entry name" value="GreA_GreB_N"/>
    <property type="match status" value="1"/>
</dbReference>
<dbReference type="FunFam" id="1.10.287.180:FF:000001">
    <property type="entry name" value="Transcription elongation factor GreA"/>
    <property type="match status" value="1"/>
</dbReference>
<evidence type="ECO:0000256" key="5">
    <source>
        <dbReference type="ARBA" id="ARBA00023163"/>
    </source>
</evidence>
<dbReference type="Pfam" id="PF01272">
    <property type="entry name" value="GreA_GreB"/>
    <property type="match status" value="1"/>
</dbReference>
<dbReference type="InterPro" id="IPR028624">
    <property type="entry name" value="Tscrpt_elong_fac_GreA/B"/>
</dbReference>
<sequence length="161" mass="17810">MVSFSRGMPYYVTKEGLQRIQEELLDLKKNRRKELTEKLQRAISFGDLSENAEYQEAKEEQAFIEGRIVELEAMVEQAEIISPQKNGGAIGIGSTVVVEREGARNKPKTFTIVGGEEAQPEEGRISNESPLGKVLLGHKPGDTVEATAPDGKVRWKIIAVT</sequence>
<dbReference type="GO" id="GO:0070063">
    <property type="term" value="F:RNA polymerase binding"/>
    <property type="evidence" value="ECO:0007669"/>
    <property type="project" value="InterPro"/>
</dbReference>
<evidence type="ECO:0000259" key="10">
    <source>
        <dbReference type="Pfam" id="PF01272"/>
    </source>
</evidence>
<dbReference type="SUPFAM" id="SSF46557">
    <property type="entry name" value="GreA transcript cleavage protein, N-terminal domain"/>
    <property type="match status" value="1"/>
</dbReference>
<dbReference type="PANTHER" id="PTHR30437">
    <property type="entry name" value="TRANSCRIPTION ELONGATION FACTOR GREA"/>
    <property type="match status" value="1"/>
</dbReference>
<dbReference type="SUPFAM" id="SSF54534">
    <property type="entry name" value="FKBP-like"/>
    <property type="match status" value="1"/>
</dbReference>
<feature type="domain" description="Transcription elongation factor GreA/GreB N-terminal" evidence="11">
    <location>
        <begin position="11"/>
        <end position="80"/>
    </location>
</feature>
<evidence type="ECO:0000256" key="7">
    <source>
        <dbReference type="ARBA" id="ARBA00030776"/>
    </source>
</evidence>
<evidence type="ECO:0000256" key="9">
    <source>
        <dbReference type="RuleBase" id="RU000556"/>
    </source>
</evidence>
<evidence type="ECO:0000256" key="1">
    <source>
        <dbReference type="ARBA" id="ARBA00008213"/>
    </source>
</evidence>
<dbReference type="GO" id="GO:0003746">
    <property type="term" value="F:translation elongation factor activity"/>
    <property type="evidence" value="ECO:0007669"/>
    <property type="project" value="UniProtKB-KW"/>
</dbReference>
<protein>
    <recommendedName>
        <fullName evidence="2 8">Transcription elongation factor GreA</fullName>
    </recommendedName>
    <alternativeName>
        <fullName evidence="7 8">Transcript cleavage factor GreA</fullName>
    </alternativeName>
</protein>
<dbReference type="GO" id="GO:0006354">
    <property type="term" value="P:DNA-templated transcription elongation"/>
    <property type="evidence" value="ECO:0007669"/>
    <property type="project" value="TreeGrafter"/>
</dbReference>
<dbReference type="PROSITE" id="PS00829">
    <property type="entry name" value="GREAB_1"/>
    <property type="match status" value="1"/>
</dbReference>
<dbReference type="Gene3D" id="1.10.287.180">
    <property type="entry name" value="Transcription elongation factor, GreA/GreB, N-terminal domain"/>
    <property type="match status" value="1"/>
</dbReference>
<evidence type="ECO:0000256" key="8">
    <source>
        <dbReference type="HAMAP-Rule" id="MF_00105"/>
    </source>
</evidence>
<keyword evidence="12" id="KW-0648">Protein biosynthesis</keyword>